<keyword evidence="3" id="KW-1185">Reference proteome</keyword>
<accession>A0A246BIF9</accession>
<feature type="compositionally biased region" description="Polar residues" evidence="1">
    <location>
        <begin position="94"/>
        <end position="104"/>
    </location>
</feature>
<dbReference type="RefSeq" id="WP_088249119.1">
    <property type="nucleotide sequence ID" value="NZ_NHMK01000020.1"/>
</dbReference>
<evidence type="ECO:0000313" key="3">
    <source>
        <dbReference type="Proteomes" id="UP000197208"/>
    </source>
</evidence>
<dbReference type="OrthoDB" id="74230at2"/>
<organism evidence="2 3">
    <name type="scientific">Deinococcus indicus</name>
    <dbReference type="NCBI Taxonomy" id="223556"/>
    <lineage>
        <taxon>Bacteria</taxon>
        <taxon>Thermotogati</taxon>
        <taxon>Deinococcota</taxon>
        <taxon>Deinococci</taxon>
        <taxon>Deinococcales</taxon>
        <taxon>Deinococcaceae</taxon>
        <taxon>Deinococcus</taxon>
    </lineage>
</organism>
<proteinExistence type="predicted"/>
<gene>
    <name evidence="2" type="ORF">CBQ26_13325</name>
</gene>
<dbReference type="EMBL" id="NHMK01000020">
    <property type="protein sequence ID" value="OWL95030.1"/>
    <property type="molecule type" value="Genomic_DNA"/>
</dbReference>
<evidence type="ECO:0000256" key="1">
    <source>
        <dbReference type="SAM" id="MobiDB-lite"/>
    </source>
</evidence>
<protein>
    <submittedName>
        <fullName evidence="2">Uncharacterized protein</fullName>
    </submittedName>
</protein>
<reference evidence="2 3" key="1">
    <citation type="submission" date="2017-05" db="EMBL/GenBank/DDBJ databases">
        <title>De novo genome assembly of Deniococcus indicus strain DR1.</title>
        <authorList>
            <person name="Chauhan D."/>
            <person name="Yennamalli R.M."/>
            <person name="Priyadarshini R."/>
        </authorList>
    </citation>
    <scope>NUCLEOTIDE SEQUENCE [LARGE SCALE GENOMIC DNA]</scope>
    <source>
        <strain evidence="2 3">DR1</strain>
    </source>
</reference>
<dbReference type="Proteomes" id="UP000197208">
    <property type="component" value="Unassembled WGS sequence"/>
</dbReference>
<name>A0A246BIF9_9DEIO</name>
<comment type="caution">
    <text evidence="2">The sequence shown here is derived from an EMBL/GenBank/DDBJ whole genome shotgun (WGS) entry which is preliminary data.</text>
</comment>
<feature type="region of interest" description="Disordered" evidence="1">
    <location>
        <begin position="94"/>
        <end position="131"/>
    </location>
</feature>
<sequence length="131" mass="13317">MTKGNTTLLIAGGIAALVAVAAAVVLRPTPEGETGEPVNFWEKTPDFSVHNGLAFHGYGSLVDRWVNGILPGNPLAPISGGYYGPSLTDKYAGQYTTPPATSSPMDPATAFTPAGGSSGTAGSSFGVGYKR</sequence>
<feature type="compositionally biased region" description="Low complexity" evidence="1">
    <location>
        <begin position="108"/>
        <end position="131"/>
    </location>
</feature>
<dbReference type="AlphaFoldDB" id="A0A246BIF9"/>
<evidence type="ECO:0000313" key="2">
    <source>
        <dbReference type="EMBL" id="OWL95030.1"/>
    </source>
</evidence>